<dbReference type="PANTHER" id="PTHR23037:SF32">
    <property type="entry name" value="INTERLEUKIN-4 RECEPTOR SUBUNIT ALPHA"/>
    <property type="match status" value="1"/>
</dbReference>
<dbReference type="PANTHER" id="PTHR23037">
    <property type="entry name" value="CYTOKINE RECEPTOR"/>
    <property type="match status" value="1"/>
</dbReference>
<comment type="subcellular location">
    <subcellularLocation>
        <location evidence="1">Membrane</location>
        <topology evidence="1">Single-pass type I membrane protein</topology>
    </subcellularLocation>
</comment>
<dbReference type="InterPro" id="IPR003961">
    <property type="entry name" value="FN3_dom"/>
</dbReference>
<dbReference type="InterPro" id="IPR013783">
    <property type="entry name" value="Ig-like_fold"/>
</dbReference>
<keyword evidence="11" id="KW-1185">Reference proteome</keyword>
<dbReference type="GeneTree" id="ENSGT00530000069547"/>
<keyword evidence="8" id="KW-0325">Glycoprotein</keyword>
<evidence type="ECO:0000256" key="4">
    <source>
        <dbReference type="ARBA" id="ARBA00022729"/>
    </source>
</evidence>
<protein>
    <recommendedName>
        <fullName evidence="9">Fibronectin type-III domain-containing protein</fullName>
    </recommendedName>
</protein>
<organism evidence="10 11">
    <name type="scientific">Electrophorus electricus</name>
    <name type="common">Electric eel</name>
    <name type="synonym">Gymnotus electricus</name>
    <dbReference type="NCBI Taxonomy" id="8005"/>
    <lineage>
        <taxon>Eukaryota</taxon>
        <taxon>Metazoa</taxon>
        <taxon>Chordata</taxon>
        <taxon>Craniata</taxon>
        <taxon>Vertebrata</taxon>
        <taxon>Euteleostomi</taxon>
        <taxon>Actinopterygii</taxon>
        <taxon>Neopterygii</taxon>
        <taxon>Teleostei</taxon>
        <taxon>Ostariophysi</taxon>
        <taxon>Gymnotiformes</taxon>
        <taxon>Gymnotoidei</taxon>
        <taxon>Gymnotidae</taxon>
        <taxon>Electrophorus</taxon>
    </lineage>
</organism>
<dbReference type="GO" id="GO:0002532">
    <property type="term" value="P:production of molecular mediator involved in inflammatory response"/>
    <property type="evidence" value="ECO:0007669"/>
    <property type="project" value="InterPro"/>
</dbReference>
<dbReference type="GO" id="GO:0009897">
    <property type="term" value="C:external side of plasma membrane"/>
    <property type="evidence" value="ECO:0007669"/>
    <property type="project" value="TreeGrafter"/>
</dbReference>
<evidence type="ECO:0000256" key="3">
    <source>
        <dbReference type="ARBA" id="ARBA00022692"/>
    </source>
</evidence>
<dbReference type="PROSITE" id="PS50853">
    <property type="entry name" value="FN3"/>
    <property type="match status" value="1"/>
</dbReference>
<feature type="domain" description="Fibronectin type-III" evidence="9">
    <location>
        <begin position="117"/>
        <end position="213"/>
    </location>
</feature>
<dbReference type="InterPro" id="IPR036116">
    <property type="entry name" value="FN3_sf"/>
</dbReference>
<evidence type="ECO:0000313" key="10">
    <source>
        <dbReference type="Ensembl" id="ENSEEEP00000057316.1"/>
    </source>
</evidence>
<dbReference type="Proteomes" id="UP000314983">
    <property type="component" value="Chromosome 8"/>
</dbReference>
<evidence type="ECO:0000256" key="1">
    <source>
        <dbReference type="ARBA" id="ARBA00004479"/>
    </source>
</evidence>
<dbReference type="GO" id="GO:0004896">
    <property type="term" value="F:cytokine receptor activity"/>
    <property type="evidence" value="ECO:0007669"/>
    <property type="project" value="InterPro"/>
</dbReference>
<evidence type="ECO:0000313" key="11">
    <source>
        <dbReference type="Proteomes" id="UP000314983"/>
    </source>
</evidence>
<evidence type="ECO:0000256" key="7">
    <source>
        <dbReference type="ARBA" id="ARBA00023170"/>
    </source>
</evidence>
<keyword evidence="3" id="KW-0812">Transmembrane</keyword>
<dbReference type="Gene3D" id="2.60.40.10">
    <property type="entry name" value="Immunoglobulins"/>
    <property type="match status" value="2"/>
</dbReference>
<keyword evidence="5" id="KW-1133">Transmembrane helix</keyword>
<keyword evidence="4" id="KW-0732">Signal</keyword>
<keyword evidence="2" id="KW-0597">Phosphoprotein</keyword>
<evidence type="ECO:0000256" key="5">
    <source>
        <dbReference type="ARBA" id="ARBA00022989"/>
    </source>
</evidence>
<evidence type="ECO:0000256" key="8">
    <source>
        <dbReference type="ARBA" id="ARBA00023180"/>
    </source>
</evidence>
<keyword evidence="6" id="KW-0472">Membrane</keyword>
<evidence type="ECO:0000256" key="2">
    <source>
        <dbReference type="ARBA" id="ARBA00022553"/>
    </source>
</evidence>
<evidence type="ECO:0000259" key="9">
    <source>
        <dbReference type="PROSITE" id="PS50853"/>
    </source>
</evidence>
<reference evidence="10 11" key="1">
    <citation type="submission" date="2020-05" db="EMBL/GenBank/DDBJ databases">
        <title>Electrophorus electricus (electric eel) genome, fEleEle1, primary haplotype.</title>
        <authorList>
            <person name="Myers G."/>
            <person name="Meyer A."/>
            <person name="Fedrigo O."/>
            <person name="Formenti G."/>
            <person name="Rhie A."/>
            <person name="Tracey A."/>
            <person name="Sims Y."/>
            <person name="Jarvis E.D."/>
        </authorList>
    </citation>
    <scope>NUCLEOTIDE SEQUENCE [LARGE SCALE GENOMIC DNA]</scope>
</reference>
<keyword evidence="7" id="KW-0675">Receptor</keyword>
<sequence>MLNHRARKSTSTLYYSLCITFLETSLDLNCVNDYEKEMTCHMTPDNTNDCSEYKLNVSLDVQPTKTFICRFEHIYSSACECKFQVNGFVVGETFKANLLRKGNVLFTKYIKTRESIKPKRPIIISISLTENGNFRITWDTKYTHGTVFYESLSVELTYSVKGNPMKVDQTNYEFVGRNLQPNSNYIVWARVVTNYNDIYSDYSEPYEFSTCKIVREWWDKIPVPTITHSFEKKHSLGHYGDLSHVIYAQTGYESVEETDAKCDLHKKDQAGPNHQMPESNAIQKYLQPNNMDSDLRVECGSSSGSSFSNRCYMGSDSSGSCFRDQPIRHSAHCQNDRKDLFSSFPCNGCSGSADTSMTHLPPSSNDFTVILGYQSTSEVLDHGNKPETDASLDQAFISSHDDVNQMLEMAFCSTNAQDVSLPGCESTIMPVDNGYQPFQSLDRNTGEQWSADCSTELQQSILQTAAGTACHSVSCSTQQAHAPSLKGLCHPLLHISLGIQIDCSYQKV</sequence>
<dbReference type="CDD" id="cd00063">
    <property type="entry name" value="FN3"/>
    <property type="match status" value="1"/>
</dbReference>
<dbReference type="AlphaFoldDB" id="A0AAY5EK65"/>
<dbReference type="Pfam" id="PF09238">
    <property type="entry name" value="IL4Ra_N"/>
    <property type="match status" value="1"/>
</dbReference>
<reference evidence="10" key="2">
    <citation type="submission" date="2025-08" db="UniProtKB">
        <authorList>
            <consortium name="Ensembl"/>
        </authorList>
    </citation>
    <scope>IDENTIFICATION</scope>
</reference>
<dbReference type="InterPro" id="IPR015319">
    <property type="entry name" value="IL-4_rcpt-alpha_N"/>
</dbReference>
<evidence type="ECO:0000256" key="6">
    <source>
        <dbReference type="ARBA" id="ARBA00023136"/>
    </source>
</evidence>
<proteinExistence type="predicted"/>
<dbReference type="SUPFAM" id="SSF49265">
    <property type="entry name" value="Fibronectin type III"/>
    <property type="match status" value="2"/>
</dbReference>
<dbReference type="Ensembl" id="ENSEEET00000055354.1">
    <property type="protein sequence ID" value="ENSEEEP00000057316.1"/>
    <property type="gene ID" value="ENSEEEG00000000769.2"/>
</dbReference>
<accession>A0AAY5EK65</accession>
<name>A0AAY5EK65_ELEEL</name>
<reference evidence="10" key="3">
    <citation type="submission" date="2025-09" db="UniProtKB">
        <authorList>
            <consortium name="Ensembl"/>
        </authorList>
    </citation>
    <scope>IDENTIFICATION</scope>
</reference>